<dbReference type="SUPFAM" id="SSF46689">
    <property type="entry name" value="Homeodomain-like"/>
    <property type="match status" value="1"/>
</dbReference>
<feature type="domain" description="Transposase Tc1-like" evidence="2">
    <location>
        <begin position="69"/>
        <end position="141"/>
    </location>
</feature>
<dbReference type="STRING" id="8187.ENSLCAP00010016090"/>
<evidence type="ECO:0000313" key="5">
    <source>
        <dbReference type="Proteomes" id="UP000314980"/>
    </source>
</evidence>
<proteinExistence type="predicted"/>
<reference evidence="4" key="2">
    <citation type="submission" date="2025-08" db="UniProtKB">
        <authorList>
            <consortium name="Ensembl"/>
        </authorList>
    </citation>
    <scope>IDENTIFICATION</scope>
</reference>
<evidence type="ECO:0000313" key="4">
    <source>
        <dbReference type="Ensembl" id="ENSLCAP00010016090.1"/>
    </source>
</evidence>
<evidence type="ECO:0000259" key="3">
    <source>
        <dbReference type="Pfam" id="PF13936"/>
    </source>
</evidence>
<dbReference type="Pfam" id="PF01498">
    <property type="entry name" value="HTH_Tnp_Tc3_2"/>
    <property type="match status" value="1"/>
</dbReference>
<protein>
    <recommendedName>
        <fullName evidence="6">Transposase Tc1-like domain-containing protein</fullName>
    </recommendedName>
</protein>
<dbReference type="Proteomes" id="UP000314980">
    <property type="component" value="Unassembled WGS sequence"/>
</dbReference>
<feature type="region of interest" description="Disordered" evidence="1">
    <location>
        <begin position="45"/>
        <end position="64"/>
    </location>
</feature>
<keyword evidence="5" id="KW-1185">Reference proteome</keyword>
<dbReference type="InterPro" id="IPR036388">
    <property type="entry name" value="WH-like_DNA-bd_sf"/>
</dbReference>
<dbReference type="Ensembl" id="ENSLCAT00010016443.1">
    <property type="protein sequence ID" value="ENSLCAP00010016090.1"/>
    <property type="gene ID" value="ENSLCAG00010007666.1"/>
</dbReference>
<dbReference type="AlphaFoldDB" id="A0A4W6CU69"/>
<dbReference type="Pfam" id="PF13936">
    <property type="entry name" value="HTH_38"/>
    <property type="match status" value="1"/>
</dbReference>
<feature type="domain" description="Transposase IS30-like HTH" evidence="3">
    <location>
        <begin position="4"/>
        <end position="46"/>
    </location>
</feature>
<dbReference type="GO" id="GO:0003677">
    <property type="term" value="F:DNA binding"/>
    <property type="evidence" value="ECO:0007669"/>
    <property type="project" value="InterPro"/>
</dbReference>
<dbReference type="InterPro" id="IPR002492">
    <property type="entry name" value="Transposase_Tc1-like"/>
</dbReference>
<reference evidence="5" key="1">
    <citation type="submission" date="2015-09" db="EMBL/GenBank/DDBJ databases">
        <authorList>
            <person name="Sai Rama Sridatta P."/>
        </authorList>
    </citation>
    <scope>NUCLEOTIDE SEQUENCE [LARGE SCALE GENOMIC DNA]</scope>
</reference>
<dbReference type="GeneTree" id="ENSGT01150000286900"/>
<evidence type="ECO:0008006" key="6">
    <source>
        <dbReference type="Google" id="ProtNLM"/>
    </source>
</evidence>
<sequence length="170" mass="19603">MAKTRNLTQETHLKIQILSQEGYSCCQIARKCRCSPSTVGYTLQKNRRTDSTDDKPRSGRPRVSSARNDRILIHMCRENHRMASQELQQQWSNQTGVQCSTCTVCGRLLDHGLRSYKAVKKPLINERQRLARCCWAQAHKNWTARNWKKILSSDESRLHPGLRVASSIPR</sequence>
<accession>A0A4W6CU69</accession>
<name>A0A4W6CU69_LATCA</name>
<feature type="compositionally biased region" description="Basic and acidic residues" evidence="1">
    <location>
        <begin position="47"/>
        <end position="57"/>
    </location>
</feature>
<dbReference type="Gene3D" id="1.10.10.10">
    <property type="entry name" value="Winged helix-like DNA-binding domain superfamily/Winged helix DNA-binding domain"/>
    <property type="match status" value="1"/>
</dbReference>
<dbReference type="InterPro" id="IPR009057">
    <property type="entry name" value="Homeodomain-like_sf"/>
</dbReference>
<dbReference type="GO" id="GO:0006313">
    <property type="term" value="P:DNA transposition"/>
    <property type="evidence" value="ECO:0007669"/>
    <property type="project" value="InterPro"/>
</dbReference>
<organism evidence="4 5">
    <name type="scientific">Lates calcarifer</name>
    <name type="common">Barramundi</name>
    <name type="synonym">Holocentrus calcarifer</name>
    <dbReference type="NCBI Taxonomy" id="8187"/>
    <lineage>
        <taxon>Eukaryota</taxon>
        <taxon>Metazoa</taxon>
        <taxon>Chordata</taxon>
        <taxon>Craniata</taxon>
        <taxon>Vertebrata</taxon>
        <taxon>Euteleostomi</taxon>
        <taxon>Actinopterygii</taxon>
        <taxon>Neopterygii</taxon>
        <taxon>Teleostei</taxon>
        <taxon>Neoteleostei</taxon>
        <taxon>Acanthomorphata</taxon>
        <taxon>Carangaria</taxon>
        <taxon>Carangaria incertae sedis</taxon>
        <taxon>Centropomidae</taxon>
        <taxon>Lates</taxon>
    </lineage>
</organism>
<dbReference type="GO" id="GO:0015074">
    <property type="term" value="P:DNA integration"/>
    <property type="evidence" value="ECO:0007669"/>
    <property type="project" value="InterPro"/>
</dbReference>
<reference evidence="4" key="3">
    <citation type="submission" date="2025-09" db="UniProtKB">
        <authorList>
            <consortium name="Ensembl"/>
        </authorList>
    </citation>
    <scope>IDENTIFICATION</scope>
</reference>
<dbReference type="InterPro" id="IPR036397">
    <property type="entry name" value="RNaseH_sf"/>
</dbReference>
<dbReference type="InParanoid" id="A0A4W6CU69"/>
<dbReference type="InterPro" id="IPR025246">
    <property type="entry name" value="IS30-like_HTH"/>
</dbReference>
<evidence type="ECO:0000259" key="2">
    <source>
        <dbReference type="Pfam" id="PF01498"/>
    </source>
</evidence>
<dbReference type="Gene3D" id="3.30.420.10">
    <property type="entry name" value="Ribonuclease H-like superfamily/Ribonuclease H"/>
    <property type="match status" value="1"/>
</dbReference>
<evidence type="ECO:0000256" key="1">
    <source>
        <dbReference type="SAM" id="MobiDB-lite"/>
    </source>
</evidence>